<dbReference type="Proteomes" id="UP001237642">
    <property type="component" value="Unassembled WGS sequence"/>
</dbReference>
<dbReference type="GO" id="GO:0016301">
    <property type="term" value="F:kinase activity"/>
    <property type="evidence" value="ECO:0007669"/>
    <property type="project" value="UniProtKB-KW"/>
</dbReference>
<evidence type="ECO:0000256" key="3">
    <source>
        <dbReference type="PROSITE-ProRule" id="PRU00221"/>
    </source>
</evidence>
<dbReference type="CDD" id="cd00200">
    <property type="entry name" value="WD40"/>
    <property type="match status" value="1"/>
</dbReference>
<protein>
    <submittedName>
        <fullName evidence="4">Myosin heavy chain kinase B</fullName>
    </submittedName>
</protein>
<keyword evidence="4" id="KW-0418">Kinase</keyword>
<dbReference type="InterPro" id="IPR015943">
    <property type="entry name" value="WD40/YVTN_repeat-like_dom_sf"/>
</dbReference>
<organism evidence="4 5">
    <name type="scientific">Heracleum sosnowskyi</name>
    <dbReference type="NCBI Taxonomy" id="360622"/>
    <lineage>
        <taxon>Eukaryota</taxon>
        <taxon>Viridiplantae</taxon>
        <taxon>Streptophyta</taxon>
        <taxon>Embryophyta</taxon>
        <taxon>Tracheophyta</taxon>
        <taxon>Spermatophyta</taxon>
        <taxon>Magnoliopsida</taxon>
        <taxon>eudicotyledons</taxon>
        <taxon>Gunneridae</taxon>
        <taxon>Pentapetalae</taxon>
        <taxon>asterids</taxon>
        <taxon>campanulids</taxon>
        <taxon>Apiales</taxon>
        <taxon>Apiaceae</taxon>
        <taxon>Apioideae</taxon>
        <taxon>apioid superclade</taxon>
        <taxon>Tordylieae</taxon>
        <taxon>Tordyliinae</taxon>
        <taxon>Heracleum</taxon>
    </lineage>
</organism>
<comment type="caution">
    <text evidence="4">The sequence shown here is derived from an EMBL/GenBank/DDBJ whole genome shotgun (WGS) entry which is preliminary data.</text>
</comment>
<evidence type="ECO:0000256" key="2">
    <source>
        <dbReference type="ARBA" id="ARBA00022737"/>
    </source>
</evidence>
<accession>A0AAD8HK67</accession>
<dbReference type="Pfam" id="PF00400">
    <property type="entry name" value="WD40"/>
    <property type="match status" value="4"/>
</dbReference>
<proteinExistence type="predicted"/>
<gene>
    <name evidence="4" type="ORF">POM88_033875</name>
</gene>
<dbReference type="InterPro" id="IPR001680">
    <property type="entry name" value="WD40_rpt"/>
</dbReference>
<dbReference type="SMART" id="SM00320">
    <property type="entry name" value="WD40"/>
    <property type="match status" value="6"/>
</dbReference>
<keyword evidence="5" id="KW-1185">Reference proteome</keyword>
<keyword evidence="4" id="KW-0808">Transferase</keyword>
<dbReference type="PANTHER" id="PTHR22844">
    <property type="entry name" value="F-BOX AND WD40 DOMAIN PROTEIN"/>
    <property type="match status" value="1"/>
</dbReference>
<dbReference type="SUPFAM" id="SSF50978">
    <property type="entry name" value="WD40 repeat-like"/>
    <property type="match status" value="1"/>
</dbReference>
<dbReference type="PRINTS" id="PR00320">
    <property type="entry name" value="GPROTEINBRPT"/>
</dbReference>
<dbReference type="PROSITE" id="PS50294">
    <property type="entry name" value="WD_REPEATS_REGION"/>
    <property type="match status" value="2"/>
</dbReference>
<dbReference type="InterPro" id="IPR045182">
    <property type="entry name" value="JINGUBANG-like"/>
</dbReference>
<dbReference type="InterPro" id="IPR020472">
    <property type="entry name" value="WD40_PAC1"/>
</dbReference>
<reference evidence="4" key="2">
    <citation type="submission" date="2023-05" db="EMBL/GenBank/DDBJ databases">
        <authorList>
            <person name="Schelkunov M.I."/>
        </authorList>
    </citation>
    <scope>NUCLEOTIDE SEQUENCE</scope>
    <source>
        <strain evidence="4">Hsosn_3</strain>
        <tissue evidence="4">Leaf</tissue>
    </source>
</reference>
<evidence type="ECO:0000313" key="4">
    <source>
        <dbReference type="EMBL" id="KAK1367783.1"/>
    </source>
</evidence>
<dbReference type="InterPro" id="IPR036322">
    <property type="entry name" value="WD40_repeat_dom_sf"/>
</dbReference>
<dbReference type="AlphaFoldDB" id="A0AAD8HK67"/>
<evidence type="ECO:0000256" key="1">
    <source>
        <dbReference type="ARBA" id="ARBA00022574"/>
    </source>
</evidence>
<reference evidence="4" key="1">
    <citation type="submission" date="2023-02" db="EMBL/GenBank/DDBJ databases">
        <title>Genome of toxic invasive species Heracleum sosnowskyi carries increased number of genes despite the absence of recent whole-genome duplications.</title>
        <authorList>
            <person name="Schelkunov M."/>
            <person name="Shtratnikova V."/>
            <person name="Makarenko M."/>
            <person name="Klepikova A."/>
            <person name="Omelchenko D."/>
            <person name="Novikova G."/>
            <person name="Obukhova E."/>
            <person name="Bogdanov V."/>
            <person name="Penin A."/>
            <person name="Logacheva M."/>
        </authorList>
    </citation>
    <scope>NUCLEOTIDE SEQUENCE</scope>
    <source>
        <strain evidence="4">Hsosn_3</strain>
        <tissue evidence="4">Leaf</tissue>
    </source>
</reference>
<dbReference type="Gene3D" id="2.130.10.10">
    <property type="entry name" value="YVTN repeat-like/Quinoprotein amine dehydrogenase"/>
    <property type="match status" value="2"/>
</dbReference>
<dbReference type="PROSITE" id="PS50082">
    <property type="entry name" value="WD_REPEATS_2"/>
    <property type="match status" value="3"/>
</dbReference>
<feature type="repeat" description="WD" evidence="3">
    <location>
        <begin position="325"/>
        <end position="364"/>
    </location>
</feature>
<dbReference type="EMBL" id="JAUIZM010000008">
    <property type="protein sequence ID" value="KAK1367783.1"/>
    <property type="molecule type" value="Genomic_DNA"/>
</dbReference>
<feature type="repeat" description="WD" evidence="3">
    <location>
        <begin position="188"/>
        <end position="221"/>
    </location>
</feature>
<name>A0AAD8HK67_9APIA</name>
<dbReference type="PANTHER" id="PTHR22844:SF213">
    <property type="entry name" value="OS01G0232200 PROTEIN"/>
    <property type="match status" value="1"/>
</dbReference>
<keyword evidence="1 3" id="KW-0853">WD repeat</keyword>
<keyword evidence="2" id="KW-0677">Repeat</keyword>
<evidence type="ECO:0000313" key="5">
    <source>
        <dbReference type="Proteomes" id="UP001237642"/>
    </source>
</evidence>
<feature type="repeat" description="WD" evidence="3">
    <location>
        <begin position="230"/>
        <end position="261"/>
    </location>
</feature>
<sequence>MEHKIKRSLLNYFHEDEKSAQQQIRLPHQQLISHNLDSIQRSPSTSMVSPSHQNIMHSMMPPPSPDSPWTLSPLQSPSAPLLCHCIASLHRLDGTVHAIAAINGTVFTGSDSSRIRAWRQPDCFERGYLKASSGSVRAILAYGNVLFTTHKDFKIRTWIVTVSDNFKAKKISTLPRKNSLFMFPRRSSDGHKDFISCMAYYNSEGLLYTGSWDRTVKVWRVWDSLCVDTFLAHDDNVNGVVVNQEDGVVFTCSCDGSIKIWRRIYGQSSHTLTMTLRSQSSPINAMALSTSVVDSYVLYSGSSDGFINFWEKEKVSGRYNHGGVLQGHRFSVLCLVALGKLIFSGSEDTTIRIWRREEGKCSHECLAVVDAHRGPVKCLAASLEIDKEVGVLLYSAGLDQNFKVWRVKVTVEERSGSGQFLDSASNMKLREFEISPVLSPSWVERKLHGSHPSR</sequence>